<dbReference type="AlphaFoldDB" id="A0A9P4LFL7"/>
<evidence type="ECO:0000259" key="3">
    <source>
        <dbReference type="Pfam" id="PF00294"/>
    </source>
</evidence>
<dbReference type="InterPro" id="IPR011611">
    <property type="entry name" value="PfkB_dom"/>
</dbReference>
<gene>
    <name evidence="4" type="ORF">EK21DRAFT_81157</name>
</gene>
<keyword evidence="1" id="KW-0808">Transferase</keyword>
<reference evidence="4" key="1">
    <citation type="journal article" date="2020" name="Stud. Mycol.">
        <title>101 Dothideomycetes genomes: a test case for predicting lifestyles and emergence of pathogens.</title>
        <authorList>
            <person name="Haridas S."/>
            <person name="Albert R."/>
            <person name="Binder M."/>
            <person name="Bloem J."/>
            <person name="Labutti K."/>
            <person name="Salamov A."/>
            <person name="Andreopoulos B."/>
            <person name="Baker S."/>
            <person name="Barry K."/>
            <person name="Bills G."/>
            <person name="Bluhm B."/>
            <person name="Cannon C."/>
            <person name="Castanera R."/>
            <person name="Culley D."/>
            <person name="Daum C."/>
            <person name="Ezra D."/>
            <person name="Gonzalez J."/>
            <person name="Henrissat B."/>
            <person name="Kuo A."/>
            <person name="Liang C."/>
            <person name="Lipzen A."/>
            <person name="Lutzoni F."/>
            <person name="Magnuson J."/>
            <person name="Mondo S."/>
            <person name="Nolan M."/>
            <person name="Ohm R."/>
            <person name="Pangilinan J."/>
            <person name="Park H.-J."/>
            <person name="Ramirez L."/>
            <person name="Alfaro M."/>
            <person name="Sun H."/>
            <person name="Tritt A."/>
            <person name="Yoshinaga Y."/>
            <person name="Zwiers L.-H."/>
            <person name="Turgeon B."/>
            <person name="Goodwin S."/>
            <person name="Spatafora J."/>
            <person name="Crous P."/>
            <person name="Grigoriev I."/>
        </authorList>
    </citation>
    <scope>NUCLEOTIDE SEQUENCE</scope>
    <source>
        <strain evidence="4">CBS 110217</strain>
    </source>
</reference>
<dbReference type="PRINTS" id="PR00990">
    <property type="entry name" value="RIBOKINASE"/>
</dbReference>
<keyword evidence="2" id="KW-0418">Kinase</keyword>
<evidence type="ECO:0000313" key="4">
    <source>
        <dbReference type="EMBL" id="KAF2023340.1"/>
    </source>
</evidence>
<dbReference type="Pfam" id="PF00294">
    <property type="entry name" value="PfkB"/>
    <property type="match status" value="2"/>
</dbReference>
<dbReference type="InterPro" id="IPR002139">
    <property type="entry name" value="Ribo/fructo_kinase"/>
</dbReference>
<feature type="domain" description="Carbohydrate kinase PfkB" evidence="3">
    <location>
        <begin position="172"/>
        <end position="247"/>
    </location>
</feature>
<sequence>MAPKMICIIGGLDYDLTIFANRIPNAGESLLANEHVEALGGKGANSAIATYRTCHRKPHAPHETPTIGQTFNEFEVNVRMVGAVGDDRYGERFYAEMNKNGVDTSGIVTVPNTQSSICFVIVEENTRENRCLFTLGATAVWRKEHFLCVEDLGRGIRPDLCVAQMEIHKEGLTHLLVNESEAAIMSERNLCQVNKDTWPIIGQEFLDRGVKNVVITLGAKGAYYATATECGHCLAYDVKVVDTTGAG</sequence>
<dbReference type="EMBL" id="ML978357">
    <property type="protein sequence ID" value="KAF2023340.1"/>
    <property type="molecule type" value="Genomic_DNA"/>
</dbReference>
<dbReference type="Gene3D" id="3.40.1190.20">
    <property type="match status" value="2"/>
</dbReference>
<dbReference type="SUPFAM" id="SSF53613">
    <property type="entry name" value="Ribokinase-like"/>
    <property type="match status" value="1"/>
</dbReference>
<evidence type="ECO:0000313" key="5">
    <source>
        <dbReference type="Proteomes" id="UP000799777"/>
    </source>
</evidence>
<accession>A0A9P4LFL7</accession>
<comment type="caution">
    <text evidence="4">The sequence shown here is derived from an EMBL/GenBank/DDBJ whole genome shotgun (WGS) entry which is preliminary data.</text>
</comment>
<dbReference type="OrthoDB" id="415590at2759"/>
<name>A0A9P4LFL7_9PLEO</name>
<feature type="domain" description="Carbohydrate kinase PfkB" evidence="3">
    <location>
        <begin position="4"/>
        <end position="147"/>
    </location>
</feature>
<protein>
    <submittedName>
        <fullName evidence="4">Ribokinase-like protein</fullName>
    </submittedName>
</protein>
<evidence type="ECO:0000256" key="2">
    <source>
        <dbReference type="ARBA" id="ARBA00022777"/>
    </source>
</evidence>
<dbReference type="GO" id="GO:0016301">
    <property type="term" value="F:kinase activity"/>
    <property type="evidence" value="ECO:0007669"/>
    <property type="project" value="UniProtKB-KW"/>
</dbReference>
<dbReference type="InterPro" id="IPR029056">
    <property type="entry name" value="Ribokinase-like"/>
</dbReference>
<dbReference type="PANTHER" id="PTHR10584:SF166">
    <property type="entry name" value="RIBOKINASE"/>
    <property type="match status" value="1"/>
</dbReference>
<proteinExistence type="predicted"/>
<dbReference type="PANTHER" id="PTHR10584">
    <property type="entry name" value="SUGAR KINASE"/>
    <property type="match status" value="1"/>
</dbReference>
<keyword evidence="5" id="KW-1185">Reference proteome</keyword>
<dbReference type="GO" id="GO:0006796">
    <property type="term" value="P:phosphate-containing compound metabolic process"/>
    <property type="evidence" value="ECO:0007669"/>
    <property type="project" value="UniProtKB-ARBA"/>
</dbReference>
<dbReference type="Proteomes" id="UP000799777">
    <property type="component" value="Unassembled WGS sequence"/>
</dbReference>
<organism evidence="4 5">
    <name type="scientific">Setomelanomma holmii</name>
    <dbReference type="NCBI Taxonomy" id="210430"/>
    <lineage>
        <taxon>Eukaryota</taxon>
        <taxon>Fungi</taxon>
        <taxon>Dikarya</taxon>
        <taxon>Ascomycota</taxon>
        <taxon>Pezizomycotina</taxon>
        <taxon>Dothideomycetes</taxon>
        <taxon>Pleosporomycetidae</taxon>
        <taxon>Pleosporales</taxon>
        <taxon>Pleosporineae</taxon>
        <taxon>Phaeosphaeriaceae</taxon>
        <taxon>Setomelanomma</taxon>
    </lineage>
</organism>
<evidence type="ECO:0000256" key="1">
    <source>
        <dbReference type="ARBA" id="ARBA00022679"/>
    </source>
</evidence>